<evidence type="ECO:0000313" key="3">
    <source>
        <dbReference type="WBParaSite" id="TCNE_0001197701-mRNA-1"/>
    </source>
</evidence>
<reference evidence="3" key="1">
    <citation type="submission" date="2016-06" db="UniProtKB">
        <authorList>
            <consortium name="WormBaseParasite"/>
        </authorList>
    </citation>
    <scope>IDENTIFICATION</scope>
</reference>
<organism evidence="2 3">
    <name type="scientific">Toxocara canis</name>
    <name type="common">Canine roundworm</name>
    <dbReference type="NCBI Taxonomy" id="6265"/>
    <lineage>
        <taxon>Eukaryota</taxon>
        <taxon>Metazoa</taxon>
        <taxon>Ecdysozoa</taxon>
        <taxon>Nematoda</taxon>
        <taxon>Chromadorea</taxon>
        <taxon>Rhabditida</taxon>
        <taxon>Spirurina</taxon>
        <taxon>Ascaridomorpha</taxon>
        <taxon>Ascaridoidea</taxon>
        <taxon>Toxocaridae</taxon>
        <taxon>Toxocara</taxon>
    </lineage>
</organism>
<evidence type="ECO:0000313" key="2">
    <source>
        <dbReference type="Proteomes" id="UP000050794"/>
    </source>
</evidence>
<name>A0A183UU07_TOXCA</name>
<proteinExistence type="predicted"/>
<sequence>MNEFAYAQRCQVVFGARPLDSRERYGTDATARTTVISGCSRFGGGVLSDFGKLVVVSSLTYEFLISSTVVCAEH</sequence>
<accession>A0A183UU07</accession>
<gene>
    <name evidence="1" type="ORF">TCNE_LOCUS11977</name>
</gene>
<dbReference type="EMBL" id="UYWY01021066">
    <property type="protein sequence ID" value="VDM43298.1"/>
    <property type="molecule type" value="Genomic_DNA"/>
</dbReference>
<reference evidence="1 2" key="2">
    <citation type="submission" date="2018-11" db="EMBL/GenBank/DDBJ databases">
        <authorList>
            <consortium name="Pathogen Informatics"/>
        </authorList>
    </citation>
    <scope>NUCLEOTIDE SEQUENCE [LARGE SCALE GENOMIC DNA]</scope>
</reference>
<keyword evidence="2" id="KW-1185">Reference proteome</keyword>
<dbReference type="AlphaFoldDB" id="A0A183UU07"/>
<dbReference type="Proteomes" id="UP000050794">
    <property type="component" value="Unassembled WGS sequence"/>
</dbReference>
<evidence type="ECO:0000313" key="1">
    <source>
        <dbReference type="EMBL" id="VDM43298.1"/>
    </source>
</evidence>
<protein>
    <submittedName>
        <fullName evidence="1 3">Uncharacterized protein</fullName>
    </submittedName>
</protein>
<dbReference type="WBParaSite" id="TCNE_0001197701-mRNA-1">
    <property type="protein sequence ID" value="TCNE_0001197701-mRNA-1"/>
    <property type="gene ID" value="TCNE_0001197701"/>
</dbReference>